<dbReference type="GO" id="GO:0003677">
    <property type="term" value="F:DNA binding"/>
    <property type="evidence" value="ECO:0007669"/>
    <property type="project" value="UniProtKB-KW"/>
</dbReference>
<dbReference type="Gene3D" id="1.10.150.130">
    <property type="match status" value="1"/>
</dbReference>
<dbReference type="InterPro" id="IPR010998">
    <property type="entry name" value="Integrase_recombinase_N"/>
</dbReference>
<dbReference type="SUPFAM" id="SSF56349">
    <property type="entry name" value="DNA breaking-rejoining enzymes"/>
    <property type="match status" value="1"/>
</dbReference>
<evidence type="ECO:0000313" key="4">
    <source>
        <dbReference type="Proteomes" id="UP000698335"/>
    </source>
</evidence>
<dbReference type="GO" id="GO:0015074">
    <property type="term" value="P:DNA integration"/>
    <property type="evidence" value="ECO:0007669"/>
    <property type="project" value="InterPro"/>
</dbReference>
<keyword evidence="1" id="KW-0238">DNA-binding</keyword>
<feature type="non-terminal residue" evidence="3">
    <location>
        <position position="191"/>
    </location>
</feature>
<name>A0A930W0I0_9ACTN</name>
<dbReference type="Pfam" id="PF14659">
    <property type="entry name" value="Phage_int_SAM_3"/>
    <property type="match status" value="1"/>
</dbReference>
<dbReference type="EMBL" id="JABZGW010000003">
    <property type="protein sequence ID" value="MBF4807117.1"/>
    <property type="molecule type" value="Genomic_DNA"/>
</dbReference>
<accession>A0A930W0I0</accession>
<reference evidence="3" key="1">
    <citation type="submission" date="2020-04" db="EMBL/GenBank/DDBJ databases">
        <title>Deep metagenomics examines the oral microbiome during advanced dental caries in children, revealing novel taxa and co-occurrences with host molecules.</title>
        <authorList>
            <person name="Baker J.L."/>
            <person name="Morton J.T."/>
            <person name="Dinis M."/>
            <person name="Alvarez R."/>
            <person name="Tran N.C."/>
            <person name="Knight R."/>
            <person name="Edlund A."/>
        </authorList>
    </citation>
    <scope>NUCLEOTIDE SEQUENCE</scope>
    <source>
        <strain evidence="3">JCVI_38_bin.5</strain>
    </source>
</reference>
<proteinExistence type="predicted"/>
<sequence length="191" mass="22858">MIEKTSTGKYRVRVDMGRDLHGKRLRNTKTVPTMREARALEHMWAEMARTDAVIRDHMRFDDFVSQYYLPDKEKHLRYNTVRRYKLEIRKRLLPAFSHKYLEDIKRRDVQALLDSCDTRYMAKVARDVLRQILNMAIQYGYVRQNVAAFTYDLPERSIKPEDHNGTWLTSFEQHDEFIAKIDNQLFKTVAV</sequence>
<organism evidence="3 4">
    <name type="scientific">Lancefieldella rimae</name>
    <dbReference type="NCBI Taxonomy" id="1383"/>
    <lineage>
        <taxon>Bacteria</taxon>
        <taxon>Bacillati</taxon>
        <taxon>Actinomycetota</taxon>
        <taxon>Coriobacteriia</taxon>
        <taxon>Coriobacteriales</taxon>
        <taxon>Atopobiaceae</taxon>
        <taxon>Lancefieldella</taxon>
    </lineage>
</organism>
<dbReference type="InterPro" id="IPR004107">
    <property type="entry name" value="Integrase_SAM-like_N"/>
</dbReference>
<feature type="domain" description="Integrase SAM-like N-terminal" evidence="2">
    <location>
        <begin position="65"/>
        <end position="113"/>
    </location>
</feature>
<evidence type="ECO:0000259" key="2">
    <source>
        <dbReference type="Pfam" id="PF14659"/>
    </source>
</evidence>
<dbReference type="InterPro" id="IPR011010">
    <property type="entry name" value="DNA_brk_join_enz"/>
</dbReference>
<dbReference type="Proteomes" id="UP000698335">
    <property type="component" value="Unassembled WGS sequence"/>
</dbReference>
<protein>
    <submittedName>
        <fullName evidence="3">Site-specific integrase</fullName>
    </submittedName>
</protein>
<comment type="caution">
    <text evidence="3">The sequence shown here is derived from an EMBL/GenBank/DDBJ whole genome shotgun (WGS) entry which is preliminary data.</text>
</comment>
<evidence type="ECO:0000313" key="3">
    <source>
        <dbReference type="EMBL" id="MBF4807117.1"/>
    </source>
</evidence>
<evidence type="ECO:0000256" key="1">
    <source>
        <dbReference type="ARBA" id="ARBA00023125"/>
    </source>
</evidence>
<gene>
    <name evidence="3" type="ORF">HXK26_00210</name>
</gene>
<dbReference type="AlphaFoldDB" id="A0A930W0I0"/>